<organism evidence="2 3">
    <name type="scientific">Parapedobacter indicus</name>
    <dbReference type="NCBI Taxonomy" id="1477437"/>
    <lineage>
        <taxon>Bacteria</taxon>
        <taxon>Pseudomonadati</taxon>
        <taxon>Bacteroidota</taxon>
        <taxon>Sphingobacteriia</taxon>
        <taxon>Sphingobacteriales</taxon>
        <taxon>Sphingobacteriaceae</taxon>
        <taxon>Parapedobacter</taxon>
    </lineage>
</organism>
<evidence type="ECO:0000313" key="2">
    <source>
        <dbReference type="EMBL" id="SFJ66954.1"/>
    </source>
</evidence>
<evidence type="ECO:0000256" key="1">
    <source>
        <dbReference type="SAM" id="SignalP"/>
    </source>
</evidence>
<dbReference type="STRING" id="1477437.SAMN05444682_11263"/>
<keyword evidence="3" id="KW-1185">Reference proteome</keyword>
<dbReference type="Proteomes" id="UP000198670">
    <property type="component" value="Unassembled WGS sequence"/>
</dbReference>
<feature type="chain" id="PRO_5011532657" evidence="1">
    <location>
        <begin position="20"/>
        <end position="165"/>
    </location>
</feature>
<evidence type="ECO:0000313" key="3">
    <source>
        <dbReference type="Proteomes" id="UP000198670"/>
    </source>
</evidence>
<keyword evidence="1" id="KW-0732">Signal</keyword>
<gene>
    <name evidence="2" type="ORF">SAMN05444682_11263</name>
</gene>
<dbReference type="EMBL" id="FOQO01000012">
    <property type="protein sequence ID" value="SFJ66954.1"/>
    <property type="molecule type" value="Genomic_DNA"/>
</dbReference>
<dbReference type="OrthoDB" id="713534at2"/>
<dbReference type="AlphaFoldDB" id="A0A1I3T7A2"/>
<dbReference type="RefSeq" id="WP_143072986.1">
    <property type="nucleotide sequence ID" value="NZ_FOQO01000012.1"/>
</dbReference>
<sequence>MRQFVTIGMLMLLSLVASAQHKSADIVGQDSSAIVVDNIQFKAEQFVIDPATRTATVTLALTSLKDKPRELKINVYGTQLVDNARDAYYFSTIALGRVLMRFEDKQNYLHYLLQPQVPAKLTITADAISTTAAAIQVVKIVFEDSAEEGRFLDAYLTDPSSTSED</sequence>
<protein>
    <submittedName>
        <fullName evidence="2">Uncharacterized protein</fullName>
    </submittedName>
</protein>
<reference evidence="2 3" key="1">
    <citation type="submission" date="2016-10" db="EMBL/GenBank/DDBJ databases">
        <authorList>
            <person name="de Groot N.N."/>
        </authorList>
    </citation>
    <scope>NUCLEOTIDE SEQUENCE [LARGE SCALE GENOMIC DNA]</scope>
    <source>
        <strain evidence="2 3">RK1</strain>
    </source>
</reference>
<name>A0A1I3T7A2_9SPHI</name>
<feature type="signal peptide" evidence="1">
    <location>
        <begin position="1"/>
        <end position="19"/>
    </location>
</feature>
<accession>A0A1I3T7A2</accession>
<proteinExistence type="predicted"/>